<dbReference type="RefSeq" id="WP_109429740.1">
    <property type="nucleotide sequence ID" value="NZ_MPDK01000003.1"/>
</dbReference>
<feature type="signal peptide" evidence="7">
    <location>
        <begin position="1"/>
        <end position="24"/>
    </location>
</feature>
<evidence type="ECO:0000259" key="8">
    <source>
        <dbReference type="PROSITE" id="PS52029"/>
    </source>
</evidence>
<proteinExistence type="predicted"/>
<dbReference type="UniPathway" id="UPA00219"/>
<dbReference type="GO" id="GO:0016740">
    <property type="term" value="F:transferase activity"/>
    <property type="evidence" value="ECO:0007669"/>
    <property type="project" value="UniProtKB-KW"/>
</dbReference>
<feature type="active site" description="Nucleophile" evidence="6">
    <location>
        <position position="229"/>
    </location>
</feature>
<name>A0A2U3DB91_SULT2</name>
<organism evidence="9 10">
    <name type="scientific">Sulfoacidibacillus thermotolerans</name>
    <name type="common">Acidibacillus sulfuroxidans</name>
    <dbReference type="NCBI Taxonomy" id="1765684"/>
    <lineage>
        <taxon>Bacteria</taxon>
        <taxon>Bacillati</taxon>
        <taxon>Bacillota</taxon>
        <taxon>Bacilli</taxon>
        <taxon>Bacillales</taxon>
        <taxon>Alicyclobacillaceae</taxon>
        <taxon>Sulfoacidibacillus</taxon>
    </lineage>
</organism>
<dbReference type="Gene3D" id="2.40.440.10">
    <property type="entry name" value="L,D-transpeptidase catalytic domain-like"/>
    <property type="match status" value="1"/>
</dbReference>
<dbReference type="GO" id="GO:0071972">
    <property type="term" value="F:peptidoglycan L,D-transpeptidase activity"/>
    <property type="evidence" value="ECO:0007669"/>
    <property type="project" value="TreeGrafter"/>
</dbReference>
<evidence type="ECO:0000256" key="7">
    <source>
        <dbReference type="SAM" id="SignalP"/>
    </source>
</evidence>
<dbReference type="InterPro" id="IPR036365">
    <property type="entry name" value="PGBD-like_sf"/>
</dbReference>
<dbReference type="PANTHER" id="PTHR30582">
    <property type="entry name" value="L,D-TRANSPEPTIDASE"/>
    <property type="match status" value="1"/>
</dbReference>
<evidence type="ECO:0000256" key="4">
    <source>
        <dbReference type="ARBA" id="ARBA00022984"/>
    </source>
</evidence>
<keyword evidence="2" id="KW-0808">Transferase</keyword>
<feature type="domain" description="L,D-TPase catalytic" evidence="8">
    <location>
        <begin position="136"/>
        <end position="253"/>
    </location>
</feature>
<comment type="pathway">
    <text evidence="1 6">Cell wall biogenesis; peptidoglycan biosynthesis.</text>
</comment>
<dbReference type="Gene3D" id="1.10.101.10">
    <property type="entry name" value="PGBD-like superfamily/PGBD"/>
    <property type="match status" value="1"/>
</dbReference>
<evidence type="ECO:0000313" key="9">
    <source>
        <dbReference type="EMBL" id="PWI58543.1"/>
    </source>
</evidence>
<keyword evidence="10" id="KW-1185">Reference proteome</keyword>
<reference evidence="9 10" key="1">
    <citation type="submission" date="2016-11" db="EMBL/GenBank/DDBJ databases">
        <title>Comparative genomics of Acidibacillus ferroxidans species.</title>
        <authorList>
            <person name="Oliveira G."/>
            <person name="Nunes G."/>
            <person name="Oliveira R."/>
            <person name="Araujo F."/>
            <person name="Salim A."/>
            <person name="Scholte L."/>
            <person name="Morais D."/>
            <person name="Nancucheo I."/>
            <person name="Johnson D.B."/>
            <person name="Grail B."/>
            <person name="Bittencourt J."/>
            <person name="Valadares R."/>
        </authorList>
    </citation>
    <scope>NUCLEOTIDE SEQUENCE [LARGE SCALE GENOMIC DNA]</scope>
    <source>
        <strain evidence="9 10">Y002</strain>
    </source>
</reference>
<dbReference type="InterPro" id="IPR036366">
    <property type="entry name" value="PGBDSf"/>
</dbReference>
<keyword evidence="4 6" id="KW-0573">Peptidoglycan synthesis</keyword>
<keyword evidence="7" id="KW-0732">Signal</keyword>
<sequence length="259" mass="28777">MKLLKYFFPLAVTSLFLSGCQSVATTAAAKSSKPATLSTKEHMTHKSKPKKLYQTLELNSSSKEVWQLQKELKDLHDYSYPILTGYYGVYTEGAVMTYEFDHKLPVNGIATPTLQQMIAESVKHIPTPNALPAPYHILVKETIPERLYFYQGNHLLLTSLCNTGIAGARTPIGSFPIYEKYRSQTMRGQNPNGTYYDDPGVPYVMYFSGGCAVHGFIRQQYGFPQSVGCVELPPSVAKQIFMRVPIGTIVTVVNGPAVH</sequence>
<dbReference type="OrthoDB" id="463216at2"/>
<dbReference type="GO" id="GO:0008360">
    <property type="term" value="P:regulation of cell shape"/>
    <property type="evidence" value="ECO:0007669"/>
    <property type="project" value="UniProtKB-UniRule"/>
</dbReference>
<evidence type="ECO:0000256" key="2">
    <source>
        <dbReference type="ARBA" id="ARBA00022679"/>
    </source>
</evidence>
<dbReference type="Pfam" id="PF01471">
    <property type="entry name" value="PG_binding_1"/>
    <property type="match status" value="1"/>
</dbReference>
<evidence type="ECO:0000256" key="1">
    <source>
        <dbReference type="ARBA" id="ARBA00004752"/>
    </source>
</evidence>
<keyword evidence="5 6" id="KW-0961">Cell wall biogenesis/degradation</keyword>
<dbReference type="PROSITE" id="PS51257">
    <property type="entry name" value="PROKAR_LIPOPROTEIN"/>
    <property type="match status" value="1"/>
</dbReference>
<dbReference type="GO" id="GO:0071555">
    <property type="term" value="P:cell wall organization"/>
    <property type="evidence" value="ECO:0007669"/>
    <property type="project" value="UniProtKB-UniRule"/>
</dbReference>
<protein>
    <recommendedName>
        <fullName evidence="8">L,D-TPase catalytic domain-containing protein</fullName>
    </recommendedName>
</protein>
<dbReference type="SUPFAM" id="SSF141523">
    <property type="entry name" value="L,D-transpeptidase catalytic domain-like"/>
    <property type="match status" value="1"/>
</dbReference>
<accession>A0A2U3DB91</accession>
<dbReference type="PANTHER" id="PTHR30582:SF2">
    <property type="entry name" value="L,D-TRANSPEPTIDASE YCIB-RELATED"/>
    <property type="match status" value="1"/>
</dbReference>
<dbReference type="Proteomes" id="UP000245380">
    <property type="component" value="Unassembled WGS sequence"/>
</dbReference>
<dbReference type="CDD" id="cd16913">
    <property type="entry name" value="YkuD_like"/>
    <property type="match status" value="1"/>
</dbReference>
<dbReference type="InterPro" id="IPR050979">
    <property type="entry name" value="LD-transpeptidase"/>
</dbReference>
<feature type="chain" id="PRO_5038995780" description="L,D-TPase catalytic domain-containing protein" evidence="7">
    <location>
        <begin position="25"/>
        <end position="259"/>
    </location>
</feature>
<evidence type="ECO:0000256" key="5">
    <source>
        <dbReference type="ARBA" id="ARBA00023316"/>
    </source>
</evidence>
<dbReference type="AlphaFoldDB" id="A0A2U3DB91"/>
<evidence type="ECO:0000256" key="6">
    <source>
        <dbReference type="PROSITE-ProRule" id="PRU01373"/>
    </source>
</evidence>
<evidence type="ECO:0000313" key="10">
    <source>
        <dbReference type="Proteomes" id="UP000245380"/>
    </source>
</evidence>
<comment type="caution">
    <text evidence="9">The sequence shown here is derived from an EMBL/GenBank/DDBJ whole genome shotgun (WGS) entry which is preliminary data.</text>
</comment>
<feature type="active site" description="Proton donor/acceptor" evidence="6">
    <location>
        <position position="214"/>
    </location>
</feature>
<dbReference type="GO" id="GO:0018104">
    <property type="term" value="P:peptidoglycan-protein cross-linking"/>
    <property type="evidence" value="ECO:0007669"/>
    <property type="project" value="TreeGrafter"/>
</dbReference>
<dbReference type="InterPro" id="IPR005490">
    <property type="entry name" value="LD_TPept_cat_dom"/>
</dbReference>
<dbReference type="EMBL" id="MPDK01000003">
    <property type="protein sequence ID" value="PWI58543.1"/>
    <property type="molecule type" value="Genomic_DNA"/>
</dbReference>
<dbReference type="PROSITE" id="PS52029">
    <property type="entry name" value="LD_TPASE"/>
    <property type="match status" value="1"/>
</dbReference>
<dbReference type="InterPro" id="IPR002477">
    <property type="entry name" value="Peptidoglycan-bd-like"/>
</dbReference>
<keyword evidence="3 6" id="KW-0133">Cell shape</keyword>
<dbReference type="SUPFAM" id="SSF47090">
    <property type="entry name" value="PGBD-like"/>
    <property type="match status" value="1"/>
</dbReference>
<dbReference type="Pfam" id="PF03734">
    <property type="entry name" value="YkuD"/>
    <property type="match status" value="1"/>
</dbReference>
<gene>
    <name evidence="9" type="ORF">BM613_03235</name>
</gene>
<dbReference type="GO" id="GO:0005576">
    <property type="term" value="C:extracellular region"/>
    <property type="evidence" value="ECO:0007669"/>
    <property type="project" value="TreeGrafter"/>
</dbReference>
<dbReference type="InterPro" id="IPR038063">
    <property type="entry name" value="Transpep_catalytic_dom"/>
</dbReference>
<evidence type="ECO:0000256" key="3">
    <source>
        <dbReference type="ARBA" id="ARBA00022960"/>
    </source>
</evidence>